<reference evidence="3" key="1">
    <citation type="submission" date="2016-11" db="EMBL/GenBank/DDBJ databases">
        <authorList>
            <person name="Varghese N."/>
            <person name="Submissions S."/>
        </authorList>
    </citation>
    <scope>NUCLEOTIDE SEQUENCE [LARGE SCALE GENOMIC DNA]</scope>
    <source>
        <strain evidence="3">DSM 100564</strain>
    </source>
</reference>
<dbReference type="EMBL" id="FQZQ01000005">
    <property type="protein sequence ID" value="SHJ15277.1"/>
    <property type="molecule type" value="Genomic_DNA"/>
</dbReference>
<keyword evidence="3" id="KW-1185">Reference proteome</keyword>
<dbReference type="OrthoDB" id="5567366at2"/>
<dbReference type="RefSeq" id="WP_073250840.1">
    <property type="nucleotide sequence ID" value="NZ_FQZQ01000005.1"/>
</dbReference>
<gene>
    <name evidence="2" type="ORF">SAMN05444000_105174</name>
</gene>
<dbReference type="InterPro" id="IPR036568">
    <property type="entry name" value="GGCT-like_sf"/>
</dbReference>
<evidence type="ECO:0000313" key="2">
    <source>
        <dbReference type="EMBL" id="SHJ15277.1"/>
    </source>
</evidence>
<dbReference type="InterPro" id="IPR009288">
    <property type="entry name" value="AIG2-like_dom"/>
</dbReference>
<dbReference type="GO" id="GO:0016740">
    <property type="term" value="F:transferase activity"/>
    <property type="evidence" value="ECO:0007669"/>
    <property type="project" value="UniProtKB-KW"/>
</dbReference>
<dbReference type="CDD" id="cd06661">
    <property type="entry name" value="GGCT_like"/>
    <property type="match status" value="1"/>
</dbReference>
<dbReference type="SUPFAM" id="SSF110857">
    <property type="entry name" value="Gamma-glutamyl cyclotransferase-like"/>
    <property type="match status" value="1"/>
</dbReference>
<dbReference type="Pfam" id="PF06094">
    <property type="entry name" value="GGACT"/>
    <property type="match status" value="1"/>
</dbReference>
<sequence length="204" mass="23363">MKRPYFFGYGSLVNQKTHDFEDAHPARLRGWRRIWRHTNLRPVAYLTAVPDPSAEIDGLIAHVPNDDWAALDYRERAYDRLPVCDQINHPKDDPISVAVYTVPHGKHGLPTEEHPVLLSYIDVVVQGYLRQFGEAGVADFFATTSGWSAPVLNDRENPIYPRHQRLSSDERQLVDDNLMRINVEFLNVPANDPKAWLGNPTEQK</sequence>
<accession>A0A1M6GZB9</accession>
<proteinExistence type="predicted"/>
<dbReference type="Gene3D" id="3.10.490.10">
    <property type="entry name" value="Gamma-glutamyl cyclotransferase-like"/>
    <property type="match status" value="1"/>
</dbReference>
<protein>
    <submittedName>
        <fullName evidence="2">Gamma-glutamyl cyclotransferase, AIG2-like</fullName>
    </submittedName>
</protein>
<evidence type="ECO:0000313" key="3">
    <source>
        <dbReference type="Proteomes" id="UP000183982"/>
    </source>
</evidence>
<dbReference type="Proteomes" id="UP000183982">
    <property type="component" value="Unassembled WGS sequence"/>
</dbReference>
<name>A0A1M6GZB9_9RHOB</name>
<feature type="domain" description="Gamma-glutamylcyclotransferase AIG2-like" evidence="1">
    <location>
        <begin position="7"/>
        <end position="104"/>
    </location>
</feature>
<dbReference type="InterPro" id="IPR013024">
    <property type="entry name" value="GGCT-like"/>
</dbReference>
<dbReference type="STRING" id="1470563.SAMN05444000_105174"/>
<dbReference type="AlphaFoldDB" id="A0A1M6GZB9"/>
<evidence type="ECO:0000259" key="1">
    <source>
        <dbReference type="Pfam" id="PF06094"/>
    </source>
</evidence>
<organism evidence="2 3">
    <name type="scientific">Shimia gijangensis</name>
    <dbReference type="NCBI Taxonomy" id="1470563"/>
    <lineage>
        <taxon>Bacteria</taxon>
        <taxon>Pseudomonadati</taxon>
        <taxon>Pseudomonadota</taxon>
        <taxon>Alphaproteobacteria</taxon>
        <taxon>Rhodobacterales</taxon>
        <taxon>Roseobacteraceae</taxon>
    </lineage>
</organism>
<keyword evidence="2" id="KW-0808">Transferase</keyword>